<name>A0ABT7QNJ4_9BACT</name>
<dbReference type="RefSeq" id="WP_289400830.1">
    <property type="nucleotide sequence ID" value="NZ_JAQIBC010000001.1"/>
</dbReference>
<dbReference type="EMBL" id="JAQIBC010000001">
    <property type="protein sequence ID" value="MDM5262645.1"/>
    <property type="molecule type" value="Genomic_DNA"/>
</dbReference>
<evidence type="ECO:0000313" key="2">
    <source>
        <dbReference type="Proteomes" id="UP001169066"/>
    </source>
</evidence>
<gene>
    <name evidence="1" type="ORF">PF327_00320</name>
</gene>
<comment type="caution">
    <text evidence="1">The sequence shown here is derived from an EMBL/GenBank/DDBJ whole genome shotgun (WGS) entry which is preliminary data.</text>
</comment>
<organism evidence="1 2">
    <name type="scientific">Sulfurovum xiamenensis</name>
    <dbReference type="NCBI Taxonomy" id="3019066"/>
    <lineage>
        <taxon>Bacteria</taxon>
        <taxon>Pseudomonadati</taxon>
        <taxon>Campylobacterota</taxon>
        <taxon>Epsilonproteobacteria</taxon>
        <taxon>Campylobacterales</taxon>
        <taxon>Sulfurovaceae</taxon>
        <taxon>Sulfurovum</taxon>
    </lineage>
</organism>
<evidence type="ECO:0000313" key="1">
    <source>
        <dbReference type="EMBL" id="MDM5262645.1"/>
    </source>
</evidence>
<accession>A0ABT7QNJ4</accession>
<sequence>MTSNSDRMGLRRAPYAFTEQGVYMLATVLKSDFVGSVLGYQSAGINNSENLGENMKESTLSAGRLFGVGGSSTHSYYGCVIGCGEENFTPDIRNYANPNESVEPREFPVEHYYETNFRIKDENGNDKVDVKLDLLPNVQRKSDIESKQQTVLDITGGK</sequence>
<protein>
    <submittedName>
        <fullName evidence="1">Uncharacterized protein</fullName>
    </submittedName>
</protein>
<dbReference type="Proteomes" id="UP001169066">
    <property type="component" value="Unassembled WGS sequence"/>
</dbReference>
<reference evidence="1" key="1">
    <citation type="submission" date="2023-01" db="EMBL/GenBank/DDBJ databases">
        <title>Sulfurovum sp. XTW-4 genome assembly.</title>
        <authorList>
            <person name="Wang J."/>
        </authorList>
    </citation>
    <scope>NUCLEOTIDE SEQUENCE</scope>
    <source>
        <strain evidence="1">XTW-4</strain>
    </source>
</reference>
<keyword evidence="2" id="KW-1185">Reference proteome</keyword>
<proteinExistence type="predicted"/>